<proteinExistence type="predicted"/>
<accession>A0ABQ7LTL2</accession>
<name>A0ABQ7LTL2_BRACM</name>
<keyword evidence="2" id="KW-1185">Reference proteome</keyword>
<sequence length="126" mass="15059">MDGKWSFIRFKRFDLELKKGISGSLRKIKIGSEWRMISTIINTESQFYEGYIFEYAYLLFISVLRGFGRINHRYGLNKRWRLWYFWNVGLECINLHHSGTGKLGEYMDTALGSSRRERGKHIMELH</sequence>
<dbReference type="EMBL" id="JADBGQ010000007">
    <property type="protein sequence ID" value="KAG5388739.1"/>
    <property type="molecule type" value="Genomic_DNA"/>
</dbReference>
<evidence type="ECO:0000313" key="2">
    <source>
        <dbReference type="Proteomes" id="UP000823674"/>
    </source>
</evidence>
<organism evidence="1 2">
    <name type="scientific">Brassica rapa subsp. trilocularis</name>
    <dbReference type="NCBI Taxonomy" id="1813537"/>
    <lineage>
        <taxon>Eukaryota</taxon>
        <taxon>Viridiplantae</taxon>
        <taxon>Streptophyta</taxon>
        <taxon>Embryophyta</taxon>
        <taxon>Tracheophyta</taxon>
        <taxon>Spermatophyta</taxon>
        <taxon>Magnoliopsida</taxon>
        <taxon>eudicotyledons</taxon>
        <taxon>Gunneridae</taxon>
        <taxon>Pentapetalae</taxon>
        <taxon>rosids</taxon>
        <taxon>malvids</taxon>
        <taxon>Brassicales</taxon>
        <taxon>Brassicaceae</taxon>
        <taxon>Brassiceae</taxon>
        <taxon>Brassica</taxon>
    </lineage>
</organism>
<feature type="non-terminal residue" evidence="1">
    <location>
        <position position="126"/>
    </location>
</feature>
<comment type="caution">
    <text evidence="1">The sequence shown here is derived from an EMBL/GenBank/DDBJ whole genome shotgun (WGS) entry which is preliminary data.</text>
</comment>
<dbReference type="Proteomes" id="UP000823674">
    <property type="component" value="Chromosome A08"/>
</dbReference>
<evidence type="ECO:0000313" key="1">
    <source>
        <dbReference type="EMBL" id="KAG5388739.1"/>
    </source>
</evidence>
<reference evidence="1 2" key="1">
    <citation type="submission" date="2021-03" db="EMBL/GenBank/DDBJ databases">
        <authorList>
            <person name="King G.J."/>
            <person name="Bancroft I."/>
            <person name="Baten A."/>
            <person name="Bloomfield J."/>
            <person name="Borpatragohain P."/>
            <person name="He Z."/>
            <person name="Irish N."/>
            <person name="Irwin J."/>
            <person name="Liu K."/>
            <person name="Mauleon R.P."/>
            <person name="Moore J."/>
            <person name="Morris R."/>
            <person name="Ostergaard L."/>
            <person name="Wang B."/>
            <person name="Wells R."/>
        </authorList>
    </citation>
    <scope>NUCLEOTIDE SEQUENCE [LARGE SCALE GENOMIC DNA]</scope>
    <source>
        <strain evidence="1">R-o-18</strain>
        <tissue evidence="1">Leaf</tissue>
    </source>
</reference>
<protein>
    <submittedName>
        <fullName evidence="1">Uncharacterized protein</fullName>
    </submittedName>
</protein>
<gene>
    <name evidence="1" type="primary">A08g504920.1_BraROA</name>
    <name evidence="1" type="ORF">IGI04_030280</name>
</gene>